<dbReference type="InterPro" id="IPR045864">
    <property type="entry name" value="aa-tRNA-synth_II/BPL/LPL"/>
</dbReference>
<name>A0A8S4FNA0_PLUXY</name>
<comment type="caution">
    <text evidence="1">The sequence shown here is derived from an EMBL/GenBank/DDBJ whole genome shotgun (WGS) entry which is preliminary data.</text>
</comment>
<reference evidence="1" key="1">
    <citation type="submission" date="2020-11" db="EMBL/GenBank/DDBJ databases">
        <authorList>
            <person name="Whiteford S."/>
        </authorList>
    </citation>
    <scope>NUCLEOTIDE SEQUENCE</scope>
</reference>
<dbReference type="Gene3D" id="3.30.930.10">
    <property type="entry name" value="Bira Bifunctional Protein, Domain 2"/>
    <property type="match status" value="1"/>
</dbReference>
<dbReference type="PANTHER" id="PTHR11476:SF7">
    <property type="entry name" value="HISTIDINE--TRNA LIGASE"/>
    <property type="match status" value="1"/>
</dbReference>
<evidence type="ECO:0000313" key="2">
    <source>
        <dbReference type="Proteomes" id="UP000653454"/>
    </source>
</evidence>
<keyword evidence="2" id="KW-1185">Reference proteome</keyword>
<dbReference type="SUPFAM" id="SSF55681">
    <property type="entry name" value="Class II aaRS and biotin synthetases"/>
    <property type="match status" value="1"/>
</dbReference>
<dbReference type="EMBL" id="CAJHNJ030000035">
    <property type="protein sequence ID" value="CAG9128256.1"/>
    <property type="molecule type" value="Genomic_DNA"/>
</dbReference>
<dbReference type="GO" id="GO:0032543">
    <property type="term" value="P:mitochondrial translation"/>
    <property type="evidence" value="ECO:0007669"/>
    <property type="project" value="TreeGrafter"/>
</dbReference>
<sequence>MLNTVMSERVRRITNLQLQTHLTSLCITNRDIANLLRMMEAEVPVSEVRELVAPLAKKAEWSKALARAIEDLESVADNAKALGLECAVTVAPCLAYNATQHSGVFWQMCAVSAAQRACSKHRSADIVAAGGRYDVLIDEFCVVSRSVQSASTRQASGAAGCSMSLQRMAAVRSRAAPTDPASGAAGCSMSLQRMAAVAAPADPNPSICVCVWGTVGNSRDGHRAARRAQLARELWAAGHAVCTLECKSATEAHELSGASIVLLDEDNYFCAICWDDNRVREHRLPYIEVLDFVKQKLGSDSVKSPEGNFGRTISWSDESRDRDKSSPNISVTFITSSEKMTRNSRRLCENQINTQITSSLLRLGVTQLSRSRVCVLALACEAACVRSLAANLDLPSHSRELLGAASCTINSFPRRRKIIEETIEELITMTSTQNNQSRASEEVVLYALYSIPDAVCRLLV</sequence>
<dbReference type="GO" id="GO:0006427">
    <property type="term" value="P:histidyl-tRNA aminoacylation"/>
    <property type="evidence" value="ECO:0007669"/>
    <property type="project" value="TreeGrafter"/>
</dbReference>
<organism evidence="1 2">
    <name type="scientific">Plutella xylostella</name>
    <name type="common">Diamondback moth</name>
    <name type="synonym">Plutella maculipennis</name>
    <dbReference type="NCBI Taxonomy" id="51655"/>
    <lineage>
        <taxon>Eukaryota</taxon>
        <taxon>Metazoa</taxon>
        <taxon>Ecdysozoa</taxon>
        <taxon>Arthropoda</taxon>
        <taxon>Hexapoda</taxon>
        <taxon>Insecta</taxon>
        <taxon>Pterygota</taxon>
        <taxon>Neoptera</taxon>
        <taxon>Endopterygota</taxon>
        <taxon>Lepidoptera</taxon>
        <taxon>Glossata</taxon>
        <taxon>Ditrysia</taxon>
        <taxon>Yponomeutoidea</taxon>
        <taxon>Plutellidae</taxon>
        <taxon>Plutella</taxon>
    </lineage>
</organism>
<proteinExistence type="predicted"/>
<dbReference type="GO" id="GO:0004821">
    <property type="term" value="F:histidine-tRNA ligase activity"/>
    <property type="evidence" value="ECO:0007669"/>
    <property type="project" value="TreeGrafter"/>
</dbReference>
<gene>
    <name evidence="1" type="ORF">PLXY2_LOCUS9141</name>
</gene>
<evidence type="ECO:0000313" key="1">
    <source>
        <dbReference type="EMBL" id="CAG9128256.1"/>
    </source>
</evidence>
<accession>A0A8S4FNA0</accession>
<dbReference type="GO" id="GO:0005829">
    <property type="term" value="C:cytosol"/>
    <property type="evidence" value="ECO:0007669"/>
    <property type="project" value="TreeGrafter"/>
</dbReference>
<dbReference type="GO" id="GO:0042802">
    <property type="term" value="F:identical protein binding"/>
    <property type="evidence" value="ECO:0007669"/>
    <property type="project" value="TreeGrafter"/>
</dbReference>
<protein>
    <submittedName>
        <fullName evidence="1">(diamondback moth) hypothetical protein</fullName>
    </submittedName>
</protein>
<dbReference type="Proteomes" id="UP000653454">
    <property type="component" value="Unassembled WGS sequence"/>
</dbReference>
<dbReference type="GO" id="GO:0005739">
    <property type="term" value="C:mitochondrion"/>
    <property type="evidence" value="ECO:0007669"/>
    <property type="project" value="TreeGrafter"/>
</dbReference>
<dbReference type="GO" id="GO:0003723">
    <property type="term" value="F:RNA binding"/>
    <property type="evidence" value="ECO:0007669"/>
    <property type="project" value="TreeGrafter"/>
</dbReference>
<dbReference type="AlphaFoldDB" id="A0A8S4FNA0"/>
<dbReference type="PANTHER" id="PTHR11476">
    <property type="entry name" value="HISTIDYL-TRNA SYNTHETASE"/>
    <property type="match status" value="1"/>
</dbReference>